<name>A0A8S5VGC1_9CAUD</name>
<reference evidence="1" key="1">
    <citation type="journal article" date="2021" name="Proc. Natl. Acad. Sci. U.S.A.">
        <title>A Catalog of Tens of Thousands of Viruses from Human Metagenomes Reveals Hidden Associations with Chronic Diseases.</title>
        <authorList>
            <person name="Tisza M.J."/>
            <person name="Buck C.B."/>
        </authorList>
    </citation>
    <scope>NUCLEOTIDE SEQUENCE</scope>
    <source>
        <strain evidence="1">Ct3R43</strain>
    </source>
</reference>
<organism evidence="1">
    <name type="scientific">Siphoviridae sp. ct3R43</name>
    <dbReference type="NCBI Taxonomy" id="2825321"/>
    <lineage>
        <taxon>Viruses</taxon>
        <taxon>Duplodnaviria</taxon>
        <taxon>Heunggongvirae</taxon>
        <taxon>Uroviricota</taxon>
        <taxon>Caudoviricetes</taxon>
    </lineage>
</organism>
<accession>A0A8S5VGC1</accession>
<sequence length="167" mass="18822">MVMDMGAVSAVDYGVYRCAFGNDRADGVWVAEMMDAVEFLEKRNRMCGALGDECTDKDGTLCPLLVAARKVGKGCYGYTKSHPAEAVEIVERWAKEHPRKTRQSEFLKMFPRASMASNGTIDFCQNSFDEEFACPEKGKIGRGECECPDCRKRYWLEEVEDDDQSND</sequence>
<dbReference type="EMBL" id="BK016262">
    <property type="protein sequence ID" value="DAG05639.1"/>
    <property type="molecule type" value="Genomic_DNA"/>
</dbReference>
<proteinExistence type="predicted"/>
<protein>
    <submittedName>
        <fullName evidence="1">Uncharacterized protein</fullName>
    </submittedName>
</protein>
<evidence type="ECO:0000313" key="1">
    <source>
        <dbReference type="EMBL" id="DAG05639.1"/>
    </source>
</evidence>